<keyword evidence="2" id="KW-1185">Reference proteome</keyword>
<evidence type="ECO:0000313" key="1">
    <source>
        <dbReference type="EMBL" id="KAJ0984341.1"/>
    </source>
</evidence>
<reference evidence="1" key="1">
    <citation type="submission" date="2021-03" db="EMBL/GenBank/DDBJ databases">
        <authorList>
            <person name="Li Z."/>
            <person name="Yang C."/>
        </authorList>
    </citation>
    <scope>NUCLEOTIDE SEQUENCE</scope>
    <source>
        <strain evidence="1">Dzin_1.0</strain>
        <tissue evidence="1">Leaf</tissue>
    </source>
</reference>
<dbReference type="AlphaFoldDB" id="A0A9D5D383"/>
<sequence length="73" mass="8259">MREVASVSYRAACMACHAINSFISGDRELRRVSPLTVAGRRFGDRTGHQEERTDLQVVSTKLLYLNKRHGRAI</sequence>
<dbReference type="EMBL" id="JAGGNH010000001">
    <property type="protein sequence ID" value="KAJ0984341.1"/>
    <property type="molecule type" value="Genomic_DNA"/>
</dbReference>
<dbReference type="Proteomes" id="UP001085076">
    <property type="component" value="Miscellaneous, Linkage group lg01"/>
</dbReference>
<name>A0A9D5D383_9LILI</name>
<reference evidence="1" key="2">
    <citation type="journal article" date="2022" name="Hortic Res">
        <title>The genome of Dioscorea zingiberensis sheds light on the biosynthesis, origin and evolution of the medicinally important diosgenin saponins.</title>
        <authorList>
            <person name="Li Y."/>
            <person name="Tan C."/>
            <person name="Li Z."/>
            <person name="Guo J."/>
            <person name="Li S."/>
            <person name="Chen X."/>
            <person name="Wang C."/>
            <person name="Dai X."/>
            <person name="Yang H."/>
            <person name="Song W."/>
            <person name="Hou L."/>
            <person name="Xu J."/>
            <person name="Tong Z."/>
            <person name="Xu A."/>
            <person name="Yuan X."/>
            <person name="Wang W."/>
            <person name="Yang Q."/>
            <person name="Chen L."/>
            <person name="Sun Z."/>
            <person name="Wang K."/>
            <person name="Pan B."/>
            <person name="Chen J."/>
            <person name="Bao Y."/>
            <person name="Liu F."/>
            <person name="Qi X."/>
            <person name="Gang D.R."/>
            <person name="Wen J."/>
            <person name="Li J."/>
        </authorList>
    </citation>
    <scope>NUCLEOTIDE SEQUENCE</scope>
    <source>
        <strain evidence="1">Dzin_1.0</strain>
    </source>
</reference>
<organism evidence="1 2">
    <name type="scientific">Dioscorea zingiberensis</name>
    <dbReference type="NCBI Taxonomy" id="325984"/>
    <lineage>
        <taxon>Eukaryota</taxon>
        <taxon>Viridiplantae</taxon>
        <taxon>Streptophyta</taxon>
        <taxon>Embryophyta</taxon>
        <taxon>Tracheophyta</taxon>
        <taxon>Spermatophyta</taxon>
        <taxon>Magnoliopsida</taxon>
        <taxon>Liliopsida</taxon>
        <taxon>Dioscoreales</taxon>
        <taxon>Dioscoreaceae</taxon>
        <taxon>Dioscorea</taxon>
    </lineage>
</organism>
<proteinExistence type="predicted"/>
<gene>
    <name evidence="1" type="ORF">J5N97_002697</name>
</gene>
<comment type="caution">
    <text evidence="1">The sequence shown here is derived from an EMBL/GenBank/DDBJ whole genome shotgun (WGS) entry which is preliminary data.</text>
</comment>
<protein>
    <submittedName>
        <fullName evidence="1">Uncharacterized protein</fullName>
    </submittedName>
</protein>
<accession>A0A9D5D383</accession>
<evidence type="ECO:0000313" key="2">
    <source>
        <dbReference type="Proteomes" id="UP001085076"/>
    </source>
</evidence>